<keyword evidence="2 6" id="KW-0808">Transferase</keyword>
<dbReference type="GO" id="GO:0006396">
    <property type="term" value="P:RNA processing"/>
    <property type="evidence" value="ECO:0007669"/>
    <property type="project" value="InterPro"/>
</dbReference>
<dbReference type="Proteomes" id="UP001347796">
    <property type="component" value="Unassembled WGS sequence"/>
</dbReference>
<dbReference type="PROSITE" id="PS51687">
    <property type="entry name" value="SAM_MT_RNA_M5U"/>
    <property type="match status" value="1"/>
</dbReference>
<dbReference type="Gene3D" id="3.40.50.150">
    <property type="entry name" value="Vaccinia Virus protein VP39"/>
    <property type="match status" value="1"/>
</dbReference>
<proteinExistence type="inferred from homology"/>
<dbReference type="Pfam" id="PF13847">
    <property type="entry name" value="Methyltransf_31"/>
    <property type="match status" value="1"/>
</dbReference>
<feature type="binding site" evidence="6">
    <location>
        <position position="187"/>
    </location>
    <ligand>
        <name>S-adenosyl-L-methionine</name>
        <dbReference type="ChEBI" id="CHEBI:59789"/>
    </ligand>
</feature>
<dbReference type="GO" id="GO:0030697">
    <property type="term" value="F:tRNA (uracil(54)-C5)-methyltransferase activity, S-adenosyl methionine-dependent"/>
    <property type="evidence" value="ECO:0007669"/>
    <property type="project" value="UniProtKB-EC"/>
</dbReference>
<organism evidence="8 9">
    <name type="scientific">Patella caerulea</name>
    <name type="common">Rayed Mediterranean limpet</name>
    <dbReference type="NCBI Taxonomy" id="87958"/>
    <lineage>
        <taxon>Eukaryota</taxon>
        <taxon>Metazoa</taxon>
        <taxon>Spiralia</taxon>
        <taxon>Lophotrochozoa</taxon>
        <taxon>Mollusca</taxon>
        <taxon>Gastropoda</taxon>
        <taxon>Patellogastropoda</taxon>
        <taxon>Patelloidea</taxon>
        <taxon>Patellidae</taxon>
        <taxon>Patella</taxon>
    </lineage>
</organism>
<dbReference type="InterPro" id="IPR029063">
    <property type="entry name" value="SAM-dependent_MTases_sf"/>
</dbReference>
<feature type="binding site" evidence="6">
    <location>
        <position position="84"/>
    </location>
    <ligand>
        <name>S-adenosyl-L-methionine</name>
        <dbReference type="ChEBI" id="CHEBI:59789"/>
    </ligand>
</feature>
<evidence type="ECO:0000313" key="9">
    <source>
        <dbReference type="Proteomes" id="UP001347796"/>
    </source>
</evidence>
<sequence length="266" mass="29501">MLWFVLNPYSLSQEELEHAKSELKDYYSTGPGRLVGVTSLYLQVCKGFIPRLGNTETIHLSGTEYITEELNGKKFIIAPESFFQVNTPAAEVLFKTIGELLVEKSTSNLLDVGCGTGTIGILLSDYVSHVYGIDVMPSAIECAKENAKLNDTKNIEFICGMAHRTLKQMIEDNHSGLRLDNVGAILNPGRVGLNKKFIYALRSCPEVKHIIYVSCKPAGNALRNIVDLLVPEDEVIQGKCFRAEKALAVDMFPHTRHCELVISLVR</sequence>
<dbReference type="InterPro" id="IPR010280">
    <property type="entry name" value="U5_MeTrfase_fam"/>
</dbReference>
<evidence type="ECO:0000259" key="7">
    <source>
        <dbReference type="Pfam" id="PF13847"/>
    </source>
</evidence>
<comment type="caution">
    <text evidence="8">The sequence shown here is derived from an EMBL/GenBank/DDBJ whole genome shotgun (WGS) entry which is preliminary data.</text>
</comment>
<evidence type="ECO:0000313" key="8">
    <source>
        <dbReference type="EMBL" id="KAK6187612.1"/>
    </source>
</evidence>
<dbReference type="GO" id="GO:0003723">
    <property type="term" value="F:RNA binding"/>
    <property type="evidence" value="ECO:0007669"/>
    <property type="project" value="TreeGrafter"/>
</dbReference>
<evidence type="ECO:0000256" key="6">
    <source>
        <dbReference type="PROSITE-ProRule" id="PRU01024"/>
    </source>
</evidence>
<dbReference type="InterPro" id="IPR025714">
    <property type="entry name" value="Methyltranfer_dom"/>
</dbReference>
<keyword evidence="9" id="KW-1185">Reference proteome</keyword>
<feature type="binding site" evidence="6">
    <location>
        <position position="134"/>
    </location>
    <ligand>
        <name>S-adenosyl-L-methionine</name>
        <dbReference type="ChEBI" id="CHEBI:59789"/>
    </ligand>
</feature>
<comment type="catalytic activity">
    <reaction evidence="5">
        <text>uridine(54) in tRNA + S-adenosyl-L-methionine = 5-methyluridine(54) in tRNA + S-adenosyl-L-homocysteine + H(+)</text>
        <dbReference type="Rhea" id="RHEA:42712"/>
        <dbReference type="Rhea" id="RHEA-COMP:10167"/>
        <dbReference type="Rhea" id="RHEA-COMP:10193"/>
        <dbReference type="ChEBI" id="CHEBI:15378"/>
        <dbReference type="ChEBI" id="CHEBI:57856"/>
        <dbReference type="ChEBI" id="CHEBI:59789"/>
        <dbReference type="ChEBI" id="CHEBI:65315"/>
        <dbReference type="ChEBI" id="CHEBI:74447"/>
        <dbReference type="EC" id="2.1.1.35"/>
    </reaction>
    <physiologicalReaction direction="left-to-right" evidence="5">
        <dbReference type="Rhea" id="RHEA:42713"/>
    </physiologicalReaction>
</comment>
<dbReference type="PANTHER" id="PTHR45904">
    <property type="entry name" value="TRNA (URACIL-5-)-METHYLTRANSFERASE"/>
    <property type="match status" value="1"/>
</dbReference>
<name>A0AAN8K3T1_PATCE</name>
<evidence type="ECO:0000256" key="4">
    <source>
        <dbReference type="ARBA" id="ARBA00033763"/>
    </source>
</evidence>
<dbReference type="EMBL" id="JAZGQO010000004">
    <property type="protein sequence ID" value="KAK6187612.1"/>
    <property type="molecule type" value="Genomic_DNA"/>
</dbReference>
<accession>A0AAN8K3T1</accession>
<comment type="similarity">
    <text evidence="6">Belongs to the class I-like SAM-binding methyltransferase superfamily. RNA M5U methyltransferase family.</text>
</comment>
<dbReference type="PANTHER" id="PTHR45904:SF2">
    <property type="entry name" value="TRNA (URACIL-5-)-METHYLTRANSFERASE HOMOLOG A"/>
    <property type="match status" value="1"/>
</dbReference>
<comment type="caution">
    <text evidence="6">Lacks conserved residue(s) required for the propagation of feature annotation.</text>
</comment>
<gene>
    <name evidence="8" type="ORF">SNE40_005597</name>
</gene>
<feature type="domain" description="Methyltransferase" evidence="7">
    <location>
        <begin position="104"/>
        <end position="173"/>
    </location>
</feature>
<reference evidence="8 9" key="1">
    <citation type="submission" date="2024-01" db="EMBL/GenBank/DDBJ databases">
        <title>The genome of the rayed Mediterranean limpet Patella caerulea (Linnaeus, 1758).</title>
        <authorList>
            <person name="Anh-Thu Weber A."/>
            <person name="Halstead-Nussloch G."/>
        </authorList>
    </citation>
    <scope>NUCLEOTIDE SEQUENCE [LARGE SCALE GENOMIC DNA]</scope>
    <source>
        <strain evidence="8">AATW-2023a</strain>
        <tissue evidence="8">Whole specimen</tissue>
    </source>
</reference>
<evidence type="ECO:0000256" key="3">
    <source>
        <dbReference type="ARBA" id="ARBA00022691"/>
    </source>
</evidence>
<feature type="active site" description="Nucleophile" evidence="6">
    <location>
        <position position="215"/>
    </location>
</feature>
<dbReference type="GO" id="GO:0032259">
    <property type="term" value="P:methylation"/>
    <property type="evidence" value="ECO:0007669"/>
    <property type="project" value="UniProtKB-KW"/>
</dbReference>
<protein>
    <recommendedName>
        <fullName evidence="4">tRNA (uracil(54)-C(5))-methyltransferase</fullName>
        <ecNumber evidence="4">2.1.1.35</ecNumber>
    </recommendedName>
</protein>
<dbReference type="EC" id="2.1.1.35" evidence="4"/>
<evidence type="ECO:0000256" key="1">
    <source>
        <dbReference type="ARBA" id="ARBA00022603"/>
    </source>
</evidence>
<keyword evidence="3 6" id="KW-0949">S-adenosyl-L-methionine</keyword>
<dbReference type="InterPro" id="IPR045850">
    <property type="entry name" value="TRM2_met"/>
</dbReference>
<evidence type="ECO:0000256" key="5">
    <source>
        <dbReference type="ARBA" id="ARBA00047278"/>
    </source>
</evidence>
<keyword evidence="1 6" id="KW-0489">Methyltransferase</keyword>
<dbReference type="CDD" id="cd02440">
    <property type="entry name" value="AdoMet_MTases"/>
    <property type="match status" value="1"/>
</dbReference>
<dbReference type="SUPFAM" id="SSF53335">
    <property type="entry name" value="S-adenosyl-L-methionine-dependent methyltransferases"/>
    <property type="match status" value="1"/>
</dbReference>
<dbReference type="AlphaFoldDB" id="A0AAN8K3T1"/>
<evidence type="ECO:0000256" key="2">
    <source>
        <dbReference type="ARBA" id="ARBA00022679"/>
    </source>
</evidence>